<dbReference type="RefSeq" id="XP_022466521.1">
    <property type="nucleotide sequence ID" value="XM_022610201.1"/>
</dbReference>
<name>J7SAL4_HUIN7</name>
<sequence length="500" mass="54911">MPLFSTKRFHIPTHKSVETGGDAEGDAREGDGPQPGQINHAGTSSRFGDLLSPHISNSMMDLKRFLRPGAAATATPTPTTTTTTTTTTTMTVPGGTAARHGRRHTSSELQDETVAEADTKASTPRASTPRASTPTRSISSAEMNDDSLLESKYGQVGQIIGSGAGGSVKLIKRPSDGRVFAVKEFRARKDGETLSEYGKKCTTEFIVGSSLHHANVVETLDIFSNGPKDKYFEVMEYLPVDFFGVVMSGVMSRGEIHCYFKQLLLGVEYLHSMGIAHRDLKLDNCVMTEQGILKIIDFGSAVIFKYPYTPGITLARGIVGSDPYLAPEIVKHPSHKYDPQLVDVWSAGVIYCCMVLQKFPWRAPRSSDRNFRLYDMPDDEPHDYEQSARDHVKMKAGPAQEPESKDTEATPQPLPHHHHAKHGPYRLMRLLPHAARPLLSRMLQVDPTTRASVHDVTADDWFSSLPACTEVATSAAEHTTVRAPGHHHTIVRDGQPPLRV</sequence>
<comment type="catalytic activity">
    <reaction evidence="8">
        <text>L-seryl-[protein] + ATP = O-phospho-L-seryl-[protein] + ADP + H(+)</text>
        <dbReference type="Rhea" id="RHEA:17989"/>
        <dbReference type="Rhea" id="RHEA-COMP:9863"/>
        <dbReference type="Rhea" id="RHEA-COMP:11604"/>
        <dbReference type="ChEBI" id="CHEBI:15378"/>
        <dbReference type="ChEBI" id="CHEBI:29999"/>
        <dbReference type="ChEBI" id="CHEBI:30616"/>
        <dbReference type="ChEBI" id="CHEBI:83421"/>
        <dbReference type="ChEBI" id="CHEBI:456216"/>
        <dbReference type="EC" id="2.7.11.1"/>
    </reaction>
</comment>
<evidence type="ECO:0000256" key="1">
    <source>
        <dbReference type="ARBA" id="ARBA00012513"/>
    </source>
</evidence>
<reference evidence="13 14" key="1">
    <citation type="journal article" date="2011" name="Proc. Natl. Acad. Sci. U.S.A.">
        <title>Evolutionary erosion of yeast sex chromosomes by mating-type switching accidents.</title>
        <authorList>
            <person name="Gordon J.L."/>
            <person name="Armisen D."/>
            <person name="Proux-Wera E."/>
            <person name="Oheigeartaigh S.S."/>
            <person name="Byrne K.P."/>
            <person name="Wolfe K.H."/>
        </authorList>
    </citation>
    <scope>NUCLEOTIDE SEQUENCE [LARGE SCALE GENOMIC DNA]</scope>
    <source>
        <strain evidence="14">ATCC MYA-139 / BCRC 22969 / CBS 8797 / CCRC 22969 / KCTC 17520 / NBRC 10181 / NCYC 3082</strain>
    </source>
</reference>
<comment type="similarity">
    <text evidence="10">Belongs to the protein kinase superfamily.</text>
</comment>
<keyword evidence="2 10" id="KW-0723">Serine/threonine-protein kinase</keyword>
<feature type="compositionally biased region" description="Low complexity" evidence="11">
    <location>
        <begin position="68"/>
        <end position="98"/>
    </location>
</feature>
<evidence type="ECO:0000256" key="4">
    <source>
        <dbReference type="ARBA" id="ARBA00022741"/>
    </source>
</evidence>
<dbReference type="SUPFAM" id="SSF56112">
    <property type="entry name" value="Protein kinase-like (PK-like)"/>
    <property type="match status" value="1"/>
</dbReference>
<dbReference type="Gene3D" id="1.10.510.10">
    <property type="entry name" value="Transferase(Phosphotransferase) domain 1"/>
    <property type="match status" value="1"/>
</dbReference>
<reference evidence="14" key="2">
    <citation type="submission" date="2012-08" db="EMBL/GenBank/DDBJ databases">
        <title>Genome sequence of Kazachstania naganishii.</title>
        <authorList>
            <person name="Gordon J.L."/>
            <person name="Armisen D."/>
            <person name="Proux-Wera E."/>
            <person name="OhEigeartaigh S.S."/>
            <person name="Byrne K.P."/>
            <person name="Wolfe K.H."/>
        </authorList>
    </citation>
    <scope>NUCLEOTIDE SEQUENCE [LARGE SCALE GENOMIC DNA]</scope>
    <source>
        <strain evidence="14">ATCC MYA-139 / BCRC 22969 / CBS 8797 / CCRC 22969 / KCTC 17520 / NBRC 10181 / NCYC 3082</strain>
    </source>
</reference>
<feature type="domain" description="Protein kinase" evidence="12">
    <location>
        <begin position="154"/>
        <end position="462"/>
    </location>
</feature>
<dbReference type="Proteomes" id="UP000006310">
    <property type="component" value="Chromosome 10"/>
</dbReference>
<dbReference type="GO" id="GO:0004674">
    <property type="term" value="F:protein serine/threonine kinase activity"/>
    <property type="evidence" value="ECO:0007669"/>
    <property type="project" value="UniProtKB-KW"/>
</dbReference>
<dbReference type="PROSITE" id="PS00107">
    <property type="entry name" value="PROTEIN_KINASE_ATP"/>
    <property type="match status" value="1"/>
</dbReference>
<feature type="compositionally biased region" description="Polar residues" evidence="11">
    <location>
        <begin position="36"/>
        <end position="46"/>
    </location>
</feature>
<dbReference type="PANTHER" id="PTHR24343:SF137">
    <property type="entry name" value="SERINE_THREONINE-PROTEIN KINASE HRK1"/>
    <property type="match status" value="1"/>
</dbReference>
<dbReference type="PROSITE" id="PS00108">
    <property type="entry name" value="PROTEIN_KINASE_ST"/>
    <property type="match status" value="1"/>
</dbReference>
<organism evidence="13 14">
    <name type="scientific">Huiozyma naganishii (strain ATCC MYA-139 / BCRC 22969 / CBS 8797 / KCTC 17520 / NBRC 10181 / NCYC 3082 / Yp74L-3)</name>
    <name type="common">Yeast</name>
    <name type="synonym">Kazachstania naganishii</name>
    <dbReference type="NCBI Taxonomy" id="1071383"/>
    <lineage>
        <taxon>Eukaryota</taxon>
        <taxon>Fungi</taxon>
        <taxon>Dikarya</taxon>
        <taxon>Ascomycota</taxon>
        <taxon>Saccharomycotina</taxon>
        <taxon>Saccharomycetes</taxon>
        <taxon>Saccharomycetales</taxon>
        <taxon>Saccharomycetaceae</taxon>
        <taxon>Huiozyma</taxon>
    </lineage>
</organism>
<dbReference type="eggNOG" id="KOG0590">
    <property type="taxonomic scope" value="Eukaryota"/>
</dbReference>
<accession>J7SAL4</accession>
<evidence type="ECO:0000256" key="11">
    <source>
        <dbReference type="SAM" id="MobiDB-lite"/>
    </source>
</evidence>
<dbReference type="PROSITE" id="PS50011">
    <property type="entry name" value="PROTEIN_KINASE_DOM"/>
    <property type="match status" value="1"/>
</dbReference>
<dbReference type="KEGG" id="kng:KNAG_0J01950"/>
<evidence type="ECO:0000256" key="9">
    <source>
        <dbReference type="PROSITE-ProRule" id="PRU10141"/>
    </source>
</evidence>
<feature type="compositionally biased region" description="Polar residues" evidence="11">
    <location>
        <begin position="120"/>
        <end position="142"/>
    </location>
</feature>
<evidence type="ECO:0000259" key="12">
    <source>
        <dbReference type="PROSITE" id="PS50011"/>
    </source>
</evidence>
<feature type="region of interest" description="Disordered" evidence="11">
    <location>
        <begin position="373"/>
        <end position="420"/>
    </location>
</feature>
<evidence type="ECO:0000313" key="13">
    <source>
        <dbReference type="EMBL" id="CCK72276.1"/>
    </source>
</evidence>
<dbReference type="GO" id="GO:0005524">
    <property type="term" value="F:ATP binding"/>
    <property type="evidence" value="ECO:0007669"/>
    <property type="project" value="UniProtKB-UniRule"/>
</dbReference>
<dbReference type="InterPro" id="IPR008271">
    <property type="entry name" value="Ser/Thr_kinase_AS"/>
</dbReference>
<protein>
    <recommendedName>
        <fullName evidence="1">non-specific serine/threonine protein kinase</fullName>
        <ecNumber evidence="1">2.7.11.1</ecNumber>
    </recommendedName>
</protein>
<keyword evidence="14" id="KW-1185">Reference proteome</keyword>
<dbReference type="SMART" id="SM00220">
    <property type="entry name" value="S_TKc"/>
    <property type="match status" value="1"/>
</dbReference>
<dbReference type="EC" id="2.7.11.1" evidence="1"/>
<dbReference type="InterPro" id="IPR017441">
    <property type="entry name" value="Protein_kinase_ATP_BS"/>
</dbReference>
<feature type="compositionally biased region" description="Basic and acidic residues" evidence="11">
    <location>
        <begin position="383"/>
        <end position="393"/>
    </location>
</feature>
<keyword evidence="4 9" id="KW-0547">Nucleotide-binding</keyword>
<gene>
    <name evidence="13" type="primary">KNAG0J01950</name>
    <name evidence="13" type="ordered locus">KNAG_0J01950</name>
</gene>
<dbReference type="InterPro" id="IPR000719">
    <property type="entry name" value="Prot_kinase_dom"/>
</dbReference>
<dbReference type="EMBL" id="HE978323">
    <property type="protein sequence ID" value="CCK72276.1"/>
    <property type="molecule type" value="Genomic_DNA"/>
</dbReference>
<dbReference type="HOGENOM" id="CLU_000288_82_2_1"/>
<evidence type="ECO:0000256" key="10">
    <source>
        <dbReference type="RuleBase" id="RU000304"/>
    </source>
</evidence>
<dbReference type="GeneID" id="34528031"/>
<dbReference type="Gene3D" id="3.30.200.20">
    <property type="entry name" value="Phosphorylase Kinase, domain 1"/>
    <property type="match status" value="1"/>
</dbReference>
<evidence type="ECO:0000256" key="2">
    <source>
        <dbReference type="ARBA" id="ARBA00022527"/>
    </source>
</evidence>
<feature type="region of interest" description="Disordered" evidence="11">
    <location>
        <begin position="1"/>
        <end position="52"/>
    </location>
</feature>
<comment type="catalytic activity">
    <reaction evidence="7">
        <text>L-threonyl-[protein] + ATP = O-phospho-L-threonyl-[protein] + ADP + H(+)</text>
        <dbReference type="Rhea" id="RHEA:46608"/>
        <dbReference type="Rhea" id="RHEA-COMP:11060"/>
        <dbReference type="Rhea" id="RHEA-COMP:11605"/>
        <dbReference type="ChEBI" id="CHEBI:15378"/>
        <dbReference type="ChEBI" id="CHEBI:30013"/>
        <dbReference type="ChEBI" id="CHEBI:30616"/>
        <dbReference type="ChEBI" id="CHEBI:61977"/>
        <dbReference type="ChEBI" id="CHEBI:456216"/>
        <dbReference type="EC" id="2.7.11.1"/>
    </reaction>
</comment>
<proteinExistence type="inferred from homology"/>
<evidence type="ECO:0000313" key="14">
    <source>
        <dbReference type="Proteomes" id="UP000006310"/>
    </source>
</evidence>
<dbReference type="OrthoDB" id="6513151at2759"/>
<dbReference type="Pfam" id="PF00069">
    <property type="entry name" value="Pkinase"/>
    <property type="match status" value="1"/>
</dbReference>
<keyword evidence="5" id="KW-0418">Kinase</keyword>
<evidence type="ECO:0000256" key="3">
    <source>
        <dbReference type="ARBA" id="ARBA00022679"/>
    </source>
</evidence>
<evidence type="ECO:0000256" key="6">
    <source>
        <dbReference type="ARBA" id="ARBA00022840"/>
    </source>
</evidence>
<keyword evidence="3" id="KW-0808">Transferase</keyword>
<dbReference type="AlphaFoldDB" id="J7SAL4"/>
<dbReference type="OMA" id="CTTEFIV"/>
<feature type="region of interest" description="Disordered" evidence="11">
    <location>
        <begin position="68"/>
        <end position="143"/>
    </location>
</feature>
<evidence type="ECO:0000256" key="8">
    <source>
        <dbReference type="ARBA" id="ARBA00048679"/>
    </source>
</evidence>
<evidence type="ECO:0000256" key="7">
    <source>
        <dbReference type="ARBA" id="ARBA00047899"/>
    </source>
</evidence>
<evidence type="ECO:0000256" key="5">
    <source>
        <dbReference type="ARBA" id="ARBA00022777"/>
    </source>
</evidence>
<feature type="binding site" evidence="9">
    <location>
        <position position="189"/>
    </location>
    <ligand>
        <name>ATP</name>
        <dbReference type="ChEBI" id="CHEBI:30616"/>
    </ligand>
</feature>
<dbReference type="InterPro" id="IPR011009">
    <property type="entry name" value="Kinase-like_dom_sf"/>
</dbReference>
<keyword evidence="6 9" id="KW-0067">ATP-binding</keyword>
<dbReference type="GO" id="GO:0005829">
    <property type="term" value="C:cytosol"/>
    <property type="evidence" value="ECO:0007669"/>
    <property type="project" value="TreeGrafter"/>
</dbReference>
<dbReference type="STRING" id="1071383.J7SAL4"/>
<dbReference type="PANTHER" id="PTHR24343">
    <property type="entry name" value="SERINE/THREONINE KINASE"/>
    <property type="match status" value="1"/>
</dbReference>